<evidence type="ECO:0000313" key="3">
    <source>
        <dbReference type="EMBL" id="AUP79025.1"/>
    </source>
</evidence>
<name>A0A2K9PPQ5_9FLAO</name>
<keyword evidence="1" id="KW-0732">Signal</keyword>
<accession>A0A2K9PPQ5</accession>
<dbReference type="InterPro" id="IPR026444">
    <property type="entry name" value="Secre_tail"/>
</dbReference>
<dbReference type="AlphaFoldDB" id="A0A2K9PPQ5"/>
<dbReference type="RefSeq" id="WP_102755680.1">
    <property type="nucleotide sequence ID" value="NZ_CP025791.1"/>
</dbReference>
<dbReference type="NCBIfam" id="TIGR04183">
    <property type="entry name" value="Por_Secre_tail"/>
    <property type="match status" value="1"/>
</dbReference>
<dbReference type="Proteomes" id="UP000235826">
    <property type="component" value="Chromosome"/>
</dbReference>
<dbReference type="EMBL" id="CP025791">
    <property type="protein sequence ID" value="AUP79025.1"/>
    <property type="molecule type" value="Genomic_DNA"/>
</dbReference>
<dbReference type="KEGG" id="fek:C1H87_10080"/>
<proteinExistence type="predicted"/>
<protein>
    <recommendedName>
        <fullName evidence="2">CARDB domain-containing protein</fullName>
    </recommendedName>
</protein>
<reference evidence="3 4" key="1">
    <citation type="submission" date="2018-01" db="EMBL/GenBank/DDBJ databases">
        <title>Complete genome sequence of Flavivirga eckloniae ECD14 isolated from seaweed Ecklonia cava.</title>
        <authorList>
            <person name="Lee J.H."/>
            <person name="Baik K.S."/>
            <person name="Seong C.N."/>
        </authorList>
    </citation>
    <scope>NUCLEOTIDE SEQUENCE [LARGE SCALE GENOMIC DNA]</scope>
    <source>
        <strain evidence="3 4">ECD14</strain>
    </source>
</reference>
<dbReference type="Pfam" id="PF07705">
    <property type="entry name" value="CARDB"/>
    <property type="match status" value="1"/>
</dbReference>
<keyword evidence="4" id="KW-1185">Reference proteome</keyword>
<evidence type="ECO:0000256" key="1">
    <source>
        <dbReference type="ARBA" id="ARBA00022729"/>
    </source>
</evidence>
<dbReference type="Gene3D" id="2.60.40.10">
    <property type="entry name" value="Immunoglobulins"/>
    <property type="match status" value="2"/>
</dbReference>
<dbReference type="InterPro" id="IPR013783">
    <property type="entry name" value="Ig-like_fold"/>
</dbReference>
<sequence length="542" mass="60247">MKKLTFLVLFTIFSISINSQNYKFNEFMDLGVTIETAIRRHCTGTTQGALIKTNLPNIILPKENIYRFDLGLGNGIRYYKVINSANSPSSNATNINTLPNFGQPILDICNSLSWKYHRPILIGSTELEAKNNFCSKKTVNNIREKVNIKIEKPLLEGEVYLMNFGLGNKYYKIIASDYAKGDSDYDLDTTNNNAIFSKVFFNCPTPPDLKAVKASVSSSSINAGSNKTLSYEVKNIGDLTATSTRLEFHISSTTTNSREFLVSKSIGSVNTNQTITGSITAKIPLGTKTDTYKIFMKVSTNGDSNSGNNTVYSSSSFKVNGVQEYPDLVFDTGVITATSDCFNCSFAIKELIKNNERHIANENGIALDFLQIKIDNKGTVSSTPTKIKYYLSSDSKLDPKKDYEFKVSTDVPSINKNSFKSVAKSLTGLDFRDARVSGDNNTEPPYGNYFFIMKIDPKDESNQDNNVVKFLIKYRENSSKISLTRNAQNSLKPSKLDIYDFTGNILKSTKVNSTEQENTIINSLPSGLYIIKTPTGTRKITK</sequence>
<organism evidence="3 4">
    <name type="scientific">Flavivirga eckloniae</name>
    <dbReference type="NCBI Taxonomy" id="1803846"/>
    <lineage>
        <taxon>Bacteria</taxon>
        <taxon>Pseudomonadati</taxon>
        <taxon>Bacteroidota</taxon>
        <taxon>Flavobacteriia</taxon>
        <taxon>Flavobacteriales</taxon>
        <taxon>Flavobacteriaceae</taxon>
        <taxon>Flavivirga</taxon>
    </lineage>
</organism>
<gene>
    <name evidence="3" type="ORF">C1H87_10080</name>
</gene>
<evidence type="ECO:0000313" key="4">
    <source>
        <dbReference type="Proteomes" id="UP000235826"/>
    </source>
</evidence>
<dbReference type="OrthoDB" id="1315017at2"/>
<dbReference type="InterPro" id="IPR011635">
    <property type="entry name" value="CARDB"/>
</dbReference>
<evidence type="ECO:0000259" key="2">
    <source>
        <dbReference type="Pfam" id="PF07705"/>
    </source>
</evidence>
<feature type="domain" description="CARDB" evidence="2">
    <location>
        <begin position="207"/>
        <end position="302"/>
    </location>
</feature>